<comment type="caution">
    <text evidence="2">The sequence shown here is derived from an EMBL/GenBank/DDBJ whole genome shotgun (WGS) entry which is preliminary data.</text>
</comment>
<keyword evidence="3" id="KW-1185">Reference proteome</keyword>
<dbReference type="GeneID" id="77727092"/>
<organism evidence="2 3">
    <name type="scientific">Dioszegia hungarica</name>
    <dbReference type="NCBI Taxonomy" id="4972"/>
    <lineage>
        <taxon>Eukaryota</taxon>
        <taxon>Fungi</taxon>
        <taxon>Dikarya</taxon>
        <taxon>Basidiomycota</taxon>
        <taxon>Agaricomycotina</taxon>
        <taxon>Tremellomycetes</taxon>
        <taxon>Tremellales</taxon>
        <taxon>Bulleribasidiaceae</taxon>
        <taxon>Dioszegia</taxon>
    </lineage>
</organism>
<gene>
    <name evidence="2" type="ORF">MKK02DRAFT_29711</name>
</gene>
<evidence type="ECO:0000313" key="2">
    <source>
        <dbReference type="EMBL" id="KAI9639712.1"/>
    </source>
</evidence>
<dbReference type="EMBL" id="JAKWFO010000001">
    <property type="protein sequence ID" value="KAI9639712.1"/>
    <property type="molecule type" value="Genomic_DNA"/>
</dbReference>
<feature type="compositionally biased region" description="Basic and acidic residues" evidence="1">
    <location>
        <begin position="50"/>
        <end position="68"/>
    </location>
</feature>
<dbReference type="Proteomes" id="UP001164286">
    <property type="component" value="Unassembled WGS sequence"/>
</dbReference>
<feature type="region of interest" description="Disordered" evidence="1">
    <location>
        <begin position="49"/>
        <end position="69"/>
    </location>
</feature>
<evidence type="ECO:0000256" key="1">
    <source>
        <dbReference type="SAM" id="MobiDB-lite"/>
    </source>
</evidence>
<name>A0AA38HG11_9TREE</name>
<protein>
    <submittedName>
        <fullName evidence="2">Uncharacterized protein</fullName>
    </submittedName>
</protein>
<reference evidence="2" key="1">
    <citation type="journal article" date="2022" name="G3 (Bethesda)">
        <title>High quality genome of the basidiomycete yeast Dioszegia hungarica PDD-24b-2 isolated from cloud water.</title>
        <authorList>
            <person name="Jarrige D."/>
            <person name="Haridas S."/>
            <person name="Bleykasten-Grosshans C."/>
            <person name="Joly M."/>
            <person name="Nadalig T."/>
            <person name="Sancelme M."/>
            <person name="Vuilleumier S."/>
            <person name="Grigoriev I.V."/>
            <person name="Amato P."/>
            <person name="Bringel F."/>
        </authorList>
    </citation>
    <scope>NUCLEOTIDE SEQUENCE</scope>
    <source>
        <strain evidence="2">PDD-24b-2</strain>
    </source>
</reference>
<dbReference type="RefSeq" id="XP_052949489.1">
    <property type="nucleotide sequence ID" value="XM_053087887.1"/>
</dbReference>
<evidence type="ECO:0000313" key="3">
    <source>
        <dbReference type="Proteomes" id="UP001164286"/>
    </source>
</evidence>
<sequence length="270" mass="29642">MPDETSVVETKPSRAWETFSAGGHAEATAADKWVDAIFQADKSTCQLDTTVRHHDARTKKTEKPDKPKPLRKAFTFSWTEPWSEQVSLRRTLSLPRSTTPRAPDVYGEQTASALVFSTRDYGNLTENRILGIAGGRGKILGFLFTVDSVSRKDGITGSLVDGTVARQIKDNELREYTPPDVAQGESQREASGEYAKGYFPCSYRMESPAEGNVRGNTTVLILKVNNEVMIICRLAEGFAATGTVSDSRLWVVLSLSRGAESASRLAPSKY</sequence>
<dbReference type="AlphaFoldDB" id="A0AA38HG11"/>
<proteinExistence type="predicted"/>
<accession>A0AA38HG11</accession>